<keyword evidence="4 7" id="KW-1133">Transmembrane helix</keyword>
<proteinExistence type="inferred from homology"/>
<reference evidence="9 10" key="1">
    <citation type="submission" date="2018-06" db="EMBL/GenBank/DDBJ databases">
        <title>The draft genome sequences of strains SCU63 and S1.</title>
        <authorList>
            <person name="Gan L."/>
        </authorList>
    </citation>
    <scope>NUCLEOTIDE SEQUENCE [LARGE SCALE GENOMIC DNA]</scope>
    <source>
        <strain evidence="9 10">S1</strain>
    </source>
</reference>
<dbReference type="PANTHER" id="PTHR30509:SF9">
    <property type="entry name" value="MULTIDRUG RESISTANCE PROTEIN MDTO"/>
    <property type="match status" value="1"/>
</dbReference>
<feature type="transmembrane region" description="Helical" evidence="7">
    <location>
        <begin position="432"/>
        <end position="448"/>
    </location>
</feature>
<evidence type="ECO:0000256" key="6">
    <source>
        <dbReference type="ARBA" id="ARBA00043993"/>
    </source>
</evidence>
<keyword evidence="5 7" id="KW-0472">Membrane</keyword>
<evidence type="ECO:0000256" key="1">
    <source>
        <dbReference type="ARBA" id="ARBA00004651"/>
    </source>
</evidence>
<comment type="similarity">
    <text evidence="6">Belongs to the YccS/YhfK family.</text>
</comment>
<dbReference type="Pfam" id="PF13515">
    <property type="entry name" value="FUSC_2"/>
    <property type="match status" value="1"/>
</dbReference>
<evidence type="ECO:0000259" key="8">
    <source>
        <dbReference type="Pfam" id="PF13515"/>
    </source>
</evidence>
<feature type="transmembrane region" description="Helical" evidence="7">
    <location>
        <begin position="188"/>
        <end position="210"/>
    </location>
</feature>
<comment type="caution">
    <text evidence="9">The sequence shown here is derived from an EMBL/GenBank/DDBJ whole genome shotgun (WGS) entry which is preliminary data.</text>
</comment>
<dbReference type="GO" id="GO:0005886">
    <property type="term" value="C:plasma membrane"/>
    <property type="evidence" value="ECO:0007669"/>
    <property type="project" value="UniProtKB-SubCell"/>
</dbReference>
<keyword evidence="3 7" id="KW-0812">Transmembrane</keyword>
<feature type="transmembrane region" description="Helical" evidence="7">
    <location>
        <begin position="80"/>
        <end position="107"/>
    </location>
</feature>
<keyword evidence="10" id="KW-1185">Reference proteome</keyword>
<feature type="domain" description="Integral membrane bound transporter" evidence="8">
    <location>
        <begin position="393"/>
        <end position="518"/>
    </location>
</feature>
<name>A0A365K8N8_9BACL</name>
<evidence type="ECO:0000256" key="3">
    <source>
        <dbReference type="ARBA" id="ARBA00022692"/>
    </source>
</evidence>
<feature type="transmembrane region" description="Helical" evidence="7">
    <location>
        <begin position="379"/>
        <end position="400"/>
    </location>
</feature>
<evidence type="ECO:0000256" key="7">
    <source>
        <dbReference type="SAM" id="Phobius"/>
    </source>
</evidence>
<comment type="subcellular location">
    <subcellularLocation>
        <location evidence="1">Cell membrane</location>
        <topology evidence="1">Multi-pass membrane protein</topology>
    </subcellularLocation>
</comment>
<evidence type="ECO:0000313" key="9">
    <source>
        <dbReference type="EMBL" id="RAZ69142.1"/>
    </source>
</evidence>
<evidence type="ECO:0000256" key="2">
    <source>
        <dbReference type="ARBA" id="ARBA00022475"/>
    </source>
</evidence>
<gene>
    <name evidence="9" type="ORF">DP119_00290</name>
</gene>
<evidence type="ECO:0000313" key="10">
    <source>
        <dbReference type="Proteomes" id="UP000251869"/>
    </source>
</evidence>
<feature type="transmembrane region" description="Helical" evidence="7">
    <location>
        <begin position="454"/>
        <end position="481"/>
    </location>
</feature>
<dbReference type="EMBL" id="QLZQ01000001">
    <property type="protein sequence ID" value="RAZ69142.1"/>
    <property type="molecule type" value="Genomic_DNA"/>
</dbReference>
<dbReference type="PANTHER" id="PTHR30509">
    <property type="entry name" value="P-HYDROXYBENZOIC ACID EFFLUX PUMP SUBUNIT-RELATED"/>
    <property type="match status" value="1"/>
</dbReference>
<accession>A0A365K8N8</accession>
<evidence type="ECO:0000256" key="4">
    <source>
        <dbReference type="ARBA" id="ARBA00022989"/>
    </source>
</evidence>
<feature type="transmembrane region" description="Helical" evidence="7">
    <location>
        <begin position="406"/>
        <end position="425"/>
    </location>
</feature>
<dbReference type="AlphaFoldDB" id="A0A365K8N8"/>
<dbReference type="InterPro" id="IPR049453">
    <property type="entry name" value="Memb_transporter_dom"/>
</dbReference>
<dbReference type="OrthoDB" id="581879at2"/>
<protein>
    <submittedName>
        <fullName evidence="9">FUSC family protein</fullName>
    </submittedName>
</protein>
<feature type="transmembrane region" description="Helical" evidence="7">
    <location>
        <begin position="119"/>
        <end position="137"/>
    </location>
</feature>
<feature type="transmembrane region" description="Helical" evidence="7">
    <location>
        <begin position="502"/>
        <end position="524"/>
    </location>
</feature>
<keyword evidence="2" id="KW-1003">Cell membrane</keyword>
<dbReference type="Proteomes" id="UP000251869">
    <property type="component" value="Unassembled WGS sequence"/>
</dbReference>
<sequence>MMNRAVTKSFLQANSWDSPFKIDLWNNGHKRIYSLGGAGMKRNRIAKNGEFRRLLKQAFAINQRPLPWAKALAAGISSGLPVLIGVLLGQLQYGLIAGLGGLAFLYMFNEPYALRSKKIFFAALGLAFSAGLGVLLLQQPILAAAAVGLIGALAVFIFGAYQFTGPTAIFFVLVFLINNNMTDNPALFLLHGFLVFLGGMLSWLMAMWAFPFKPHAAEAKAVKQGYMALTALAESAGSAEFYEVRQHAWSTLKSAETALSNASAKWTRSNRLVQLTLLHAQATSVYAEIIKRGDRYSAVSKETVENLRLIASSVEASGKKSFAAAPRLQTETGDALTESTRKAYDILTGQRDKRTRDTELKAEPFKAVFANAFNKHSMVFFAAIRFGVVLAFAAFVAHFLPIAPSYWVPLSAAAVMSGATILSTFNRSLQRSAGTIVGIVVAAVILSFQPDGLFIALMIFALTALTELAIVLNYAVAAFFITPNALMIAESTSQIGDLSYFASARIVDVLIGSAIGLIGVLLIGRRRASTLLPPLMSKTLRSQQRFMSLLFSPYSPDIEAQPIEQKKMRTNLSNLKLVLDTAQGELPQRPPNLALLQQVFFASEQLAFLLENAAQKDRLALSPVQLGQLHLFFEMMANALEGNWPFAEHVIPEIPGFPEIEQELAALQETVRMSTRKIELHEQDETLE</sequence>
<feature type="transmembrane region" description="Helical" evidence="7">
    <location>
        <begin position="149"/>
        <end position="176"/>
    </location>
</feature>
<organism evidence="9 10">
    <name type="scientific">Planococcus maitriensis</name>
    <dbReference type="NCBI Taxonomy" id="221799"/>
    <lineage>
        <taxon>Bacteria</taxon>
        <taxon>Bacillati</taxon>
        <taxon>Bacillota</taxon>
        <taxon>Bacilli</taxon>
        <taxon>Bacillales</taxon>
        <taxon>Caryophanaceae</taxon>
        <taxon>Planococcus</taxon>
    </lineage>
</organism>
<evidence type="ECO:0000256" key="5">
    <source>
        <dbReference type="ARBA" id="ARBA00023136"/>
    </source>
</evidence>